<organism evidence="1 2">
    <name type="scientific">Rotaria magnacalcarata</name>
    <dbReference type="NCBI Taxonomy" id="392030"/>
    <lineage>
        <taxon>Eukaryota</taxon>
        <taxon>Metazoa</taxon>
        <taxon>Spiralia</taxon>
        <taxon>Gnathifera</taxon>
        <taxon>Rotifera</taxon>
        <taxon>Eurotatoria</taxon>
        <taxon>Bdelloidea</taxon>
        <taxon>Philodinida</taxon>
        <taxon>Philodinidae</taxon>
        <taxon>Rotaria</taxon>
    </lineage>
</organism>
<proteinExistence type="predicted"/>
<dbReference type="EMBL" id="CAJOBH010233950">
    <property type="protein sequence ID" value="CAF5082405.1"/>
    <property type="molecule type" value="Genomic_DNA"/>
</dbReference>
<feature type="non-terminal residue" evidence="1">
    <location>
        <position position="194"/>
    </location>
</feature>
<name>A0A8S3ES85_9BILA</name>
<gene>
    <name evidence="1" type="ORF">BYL167_LOCUS62087</name>
</gene>
<dbReference type="Proteomes" id="UP000681967">
    <property type="component" value="Unassembled WGS sequence"/>
</dbReference>
<reference evidence="1" key="1">
    <citation type="submission" date="2021-02" db="EMBL/GenBank/DDBJ databases">
        <authorList>
            <person name="Nowell W R."/>
        </authorList>
    </citation>
    <scope>NUCLEOTIDE SEQUENCE</scope>
</reference>
<evidence type="ECO:0000313" key="2">
    <source>
        <dbReference type="Proteomes" id="UP000681967"/>
    </source>
</evidence>
<protein>
    <submittedName>
        <fullName evidence="1">Uncharacterized protein</fullName>
    </submittedName>
</protein>
<dbReference type="AlphaFoldDB" id="A0A8S3ES85"/>
<sequence length="194" mass="23297">MSQLYSIFILCNDKLCPDNWTQSWSKVKGAFDQIYPICDIVRRLTKKCEHDMTPMSFIAVNDNDPASSSIQHINQLDPSFMYTQIFKKVLLEIDDTDDDKAIKFFAAYCRQIYSENSVQLKNITKFESEFQLYKPIWWYTSEYFLYSMLNRALRTLDVNIMLKMGFFIRFLHRHIEQLYQEQSTVFEQQFTVYR</sequence>
<comment type="caution">
    <text evidence="1">The sequence shown here is derived from an EMBL/GenBank/DDBJ whole genome shotgun (WGS) entry which is preliminary data.</text>
</comment>
<evidence type="ECO:0000313" key="1">
    <source>
        <dbReference type="EMBL" id="CAF5082405.1"/>
    </source>
</evidence>
<accession>A0A8S3ES85</accession>